<feature type="domain" description="Dynein heavy chain 3 AAA+ lid" evidence="22">
    <location>
        <begin position="1701"/>
        <end position="1783"/>
    </location>
</feature>
<dbReference type="Gene3D" id="1.20.920.20">
    <property type="match status" value="1"/>
</dbReference>
<dbReference type="PANTHER" id="PTHR46961:SF21">
    <property type="entry name" value="LOW QUALITY PROTEIN: DYNEIN BETA CHAIN, FLAGELLAR OUTER ARM-LIKE"/>
    <property type="match status" value="1"/>
</dbReference>
<dbReference type="InterPro" id="IPR041589">
    <property type="entry name" value="DNAH3_AAA_lid_1"/>
</dbReference>
<feature type="domain" description="Dynein heavy chain linker" evidence="16">
    <location>
        <begin position="46"/>
        <end position="295"/>
    </location>
</feature>
<reference evidence="24" key="1">
    <citation type="submission" date="2020-04" db="EMBL/GenBank/DDBJ databases">
        <authorList>
            <person name="Neveu A P."/>
        </authorList>
    </citation>
    <scope>NUCLEOTIDE SEQUENCE</scope>
    <source>
        <tissue evidence="24">Whole embryo</tissue>
    </source>
</reference>
<dbReference type="Pfam" id="PF12777">
    <property type="entry name" value="MT"/>
    <property type="match status" value="1"/>
</dbReference>
<keyword evidence="5" id="KW-0547">Nucleotide-binding</keyword>
<dbReference type="InterPro" id="IPR026983">
    <property type="entry name" value="DHC"/>
</dbReference>
<gene>
    <name evidence="24" type="primary">Dnah8-002</name>
</gene>
<dbReference type="Pfam" id="PF12780">
    <property type="entry name" value="AAA_8"/>
    <property type="match status" value="1"/>
</dbReference>
<feature type="compositionally biased region" description="Acidic residues" evidence="14">
    <location>
        <begin position="3080"/>
        <end position="3093"/>
    </location>
</feature>
<dbReference type="InterPro" id="IPR041228">
    <property type="entry name" value="Dynein_C"/>
</dbReference>
<dbReference type="PANTHER" id="PTHR46961">
    <property type="entry name" value="DYNEIN HEAVY CHAIN 1, AXONEMAL-LIKE PROTEIN"/>
    <property type="match status" value="1"/>
</dbReference>
<dbReference type="Gene3D" id="3.10.490.20">
    <property type="match status" value="1"/>
</dbReference>
<feature type="region of interest" description="Disordered" evidence="14">
    <location>
        <begin position="310"/>
        <end position="369"/>
    </location>
</feature>
<feature type="compositionally biased region" description="Acidic residues" evidence="14">
    <location>
        <begin position="2629"/>
        <end position="2653"/>
    </location>
</feature>
<name>A0A6F9DAJ5_9ASCI</name>
<dbReference type="InterPro" id="IPR042228">
    <property type="entry name" value="Dynein_linker_3"/>
</dbReference>
<sequence>MKSGPHSRSSDKTGAGSVSRGRGGGRTSVLSLPISLLNLVDDPSPICLLKDVEKIFSDLEHHQMELTRMQSNSAIGSFLDEVTKWQKRLHLIEAVLEAWVNVQSKWVQLDEIYSGADVRTALAHEANMFAVISKDFRLLMRATEKNTNVLQGCSRKGLLPMLEKMDFKMEQCRHALLGNLERRRQRFPRFYFLSPEDVMNIVCYGYDLNAVNKYLCKVLPHLGRLVFTEQPLVVNKPSPGRASAGGRKRYKVTGVSSTAGEVMTFHRPLIYEGPMSLWLPQLLMAIQATLQEHLHVSLGNDPRPAQIQQTLRSVGASRVRISRPSSAISQRSGGSDPVQKVAMSPTLQPQVASESDSGKEDQPLGVPPQRSEVAAQLNATLGGSIENSQVSWTLDNSTQVVLLATTVKLNNRMEEALKSTSEGDHLALVKVADDISDNLHAAVIMLKGIEDERMVHTKSAKKKVGSRGREKDQDEGRNLSDGSDSIGAPSTKSMLDDDMDIGEDSYVDDAMVGESGRSGPINTMQSLLFTEQVRSGSRGTRGDVLDGENARDGTDQDQQALSTAPSDGKLLLFPSQIRKISGLIGLLTQQRDLCYLLRSSIANQSTEKLFDWEAHLKHVYTPDDMGVKVQTMTWNFDYGFEYQGSCQRYVVTPSCDRVLLSMCQALQSFSGVAISSSSMAPPETLSELSYQLGRGMYSVLCTQSMDHFMLGDLFKGIAETGCWICLQRFNTLRNSLLSVAGQLASEVQKALRAGKSSITLMSEDIDLSPTAACFVTLDPVPRVPDVRAMLNRSQPSVASSLPEGCVGYFRIVYATQPDRRTVLEIHLLSQGFTQAHELSRKLCHLLDLCGSLLSTIPANSLQTAPREEFAAGGSKLHIMYGDNAVTSLPLIEHVIAGAGVSLDVLMREQLELKQEYRDMITQKTRKFTNIWKHRSSLMSSSGGLAASSTAADDSGAEGGPLVAVGGPLVEGGLSSSSQEQSLDQSTQEAIQISKDRELIESDAENMKKIEEIALITALRNILLPRLPGKEERSLLFTFVTDLFPAASEEVDFVVDDEEVKDEELMQSMGGDMNLEISIPEHRLESDSRPFEPKPSEHEPINDVEAAVAVATAECGLSPAAALQNKTAQLAELAESMRSVIVCGDAGCGKSRCIDVYAETQRQLGFKVTTKKVFVNAVDSRRKVFGYFEPEGREWKDGLIQQMIRPHCVEQDAPTSTGRSTKPSVLLLHVDGRMEAEDADIFLQLLRSEPGSAASGGPTSGHVGSSSWLSLPNNERLNLPLDLRVIWEAADLSCLAPNLLSQLGVLGFSGTELSWDLHLTHWLKNLSDVTRSFTHDVIMRYLPRLVTFFNSSTTPPHLVGDNDVTPRLRQTVRVSTSSMTCTFCKLLDCLLPSDSSPVERERYVAYGAFWAFGGTLEADSRELFSSWWCRIWPNSFPTALGDPWRQFVDAESRNFVRWEEHLPQFSGSAGGSGSVFVHTPDASQLMHLIGALMDAGHASMLAGPLGCGKSAIVRERVNNVSSGEVAEVLSLFVHCNRLTEAGNLWTRITEHLEWKHGVTFTPRGNKKLLCMVDDLNLARSIGSEGESPNLQSACELVRQHLDVGGVRNPVTYKWQQVSNTAYVTTINPRPFSCSNVMSQRMTRHFSVFSCPYPSVATQHSIFSTLIQSRLLLTHGGSPTSSDALNEKPMETLLSNITIVTVELQERLRGMYLRTPERAHYTFALGDLEKIFRNLMTSLAPGCRQRELLLLWRHECDWTYMKRMVSNVDCERYQQAMDTSVRKYLTENKFLSLLLASKQPLFSSVRELESGIITAGRNFGRNSSNRRSDVTTAHVTDYYKVAANQKEVHDLLLEALKEYNKVNVKMRLNFYDDTIKLICRASRILQSSQSQSHSVMFGDGCPAMAALIVNISAHLGGFRVVTLPPLITPSSGDSPHHPNPTSSTPASLAEPDQKRLQHFKRFLVQLYNNAGVKGQKIVFILHDDKELNNECLTVIEELVCYGAISHLFTPDEQTTIANSVRSEVTAAGLTYSKEVAWHFFLTTVRNNLRIVLICSNTGDAFMEKSLEFPSLFSRMNMIALHHWNREQLVTNALYHFNKRHGDVTMDDDDVTTKPGSRGRRHVMDKRGKENVAHLLANMHMLVRIRDDNKFYRVPGHVSNYAYEKLVERFVHLYRERRQAVKQSHLATRGALENIDRENSVAEVLQKDLDREQKVLEEHRAGTLQLLAQIGQDMVITEQQVSAVKRQIKRIRHLKKTLPEYQLAHEKAIYKTTAIVADTKKVVQEIDVQALQELRSLQKPDAEVEDMMAAIIMILKSPNSDVSWSKGAKRQMANLDRFLDELMSFDEMTLPLATLENLESFLEKETFAPEVLTQKAGGNPAAGSLVKWVQGVFRYHTTLISKVKPLHEKVEETSVSIGDAQHKLRQLESKKEALEARLRDLADGFEQATADKNTQVEKRSEMEEHLRVAAQFRQILAGEHRRCCGVLNTYEDRLDWVTGAAAVSSGFATYLSAYPYALRRMILTRDWPVCLADRGVPLVFDSIDPVNGHVIEFMLDVNENIMDVSPRKMSEGDAMLDAVMATAGNMTSQGEEEGDGEAPSADFNQSSSEDLPNEGMETSNQAINTLPPVAEETDADDEADDVGADEEHDVSEENEQVEDRRSEARKASQPEIETTASKISQGILFQPYTVENLRFISQEEYQSYLSSLIKVLVGEDVLQEWKTKGFAHHQLQNAAVMLSSWQRPPLLLDPYLTGVDWCAVHLRQNRAVTPVNLAPKIDSSHVTSIEKSVLGGNTLILMDCEHHAGALVRPLIHYANTAGGRNERSDESQTVRFLGRRLVCPDTFRLYLTTTQMTSARIHPDVIAATQLISYVSNAETLQEDLLLRALMRIRPDIYRERRHVARAVRQHRHTLAQLDSTLCERLVTGDDPKTIENSTKFLSNVVELKAMVSHKLEEAEQILSTLNNFTEELYPIAQRAAMLHSICRAIPALNIHYQIPLPFFLHLFDTSVGDDFEDDEAEGSSFVLKDIEIIHGSDVGDDVQLGDAEESKRRREALARRKASLRLGSASHKLKKGRRVAAIAEGSEDENEEEIFDTDSSDKQKTSDSDEAHVSDEYTESKPGEGGSHVIVPEVTSMRGEDQDFGGFPSEKVKQIVDELTKRVFANLYGSVHPEHRILITTLTLLNIQMDAAEPPFTEEESNLLVHGNPGLGAETKVSLSDFGSDGSAPEWLPADRWEDLLAYSVLPGALEGICVHVAEDEDHWKSWYELQNPEKVNLPSPPDEVKDDKPELTDFQRLLLIKTLRPDRFEPALYSYVTKYIGETPLHDIVSTSSPPVDAETLFRDVTNTLGILVLLPDDDEPEVTSRVSTQPADAIRRLAEKLKVTMETVTLGDGYQQEATRCIDSALSQDSWALIHGLHLAPEKFFEDLQIQLARVGNVSRNEGDNGSTVTSQGAHFQVWMTSKSHASLPSLLTQYLYKMSWDSLLQLVVEDRSIAALSASTCSILKSCLISTFSQISTEVMTSWSEVSGPSASLLYAVPICHAFLLARQCFGWHGNHENYPIKESILNQALLFVIKDKGSVASLKQIYTDVITTNTDQIFMERLFDDVIEQIGTSKNSVQVDHVTVPVPPSNVPVNDIASWLRENIPDALDVTSSLSLPKCALSWRTSQRGERILTQMQNLFNAVQEPGYESTLLSPGSTSDVSKPTLTLIRLQNVLDACAEKLPPLLELGDANQGRLKTYDFPYHRPSVISTEETGMPHMPESIGFVLLQECIWFNRCVCMARQQLHDIRSHLFVTSDYQLAPDLRETAVALYHEEVPLAWQHPNEIPNTHVLLTWLDYVTKKYMQMRSWVKTGMVPVDGKTPVGPVTSIWLGGLVNPGALLMALCTEAVAAHETTHDQIRISCKPVRHDSDITEHTAGMYLENVHTMNCVWDEERGCFQRTNQDEPVCVHPCPRMYFFPTMHSEEEEEQEKTSDDVVEYPVYVNMSRQCLVTYFTLPSSDVSRYRRHPKETARAFDCGLILQDGPNLSQRDTYKSRAYLAHKRREEWSRVSPAVSELMSRSGTRMSSARHSLSGPRMSVTSLPVSVTTALKSQVASSQQAEGPGIESRPQLYPEDTFVVSQKSQSSLASSLSDLTQRNEHQQKSQTRPPLANGDVKHLKSEVLSEGDESATHGGDVPNQQDPPTGDEEETQSNVEPDSGRSQSPDGAHTDPSQQGSNDDTQLEREGSLLQTILDEGQTTEDEP</sequence>
<evidence type="ECO:0000259" key="18">
    <source>
        <dbReference type="Pfam" id="PF12777"/>
    </source>
</evidence>
<dbReference type="InterPro" id="IPR027417">
    <property type="entry name" value="P-loop_NTPase"/>
</dbReference>
<evidence type="ECO:0000256" key="7">
    <source>
        <dbReference type="ARBA" id="ARBA00023017"/>
    </source>
</evidence>
<dbReference type="SUPFAM" id="SSF52540">
    <property type="entry name" value="P-loop containing nucleoside triphosphate hydrolases"/>
    <property type="match status" value="1"/>
</dbReference>
<evidence type="ECO:0000256" key="12">
    <source>
        <dbReference type="ARBA" id="ARBA00023273"/>
    </source>
</evidence>
<feature type="domain" description="Dynein heavy chain ATP-binding dynein motor region" evidence="20">
    <location>
        <begin position="2717"/>
        <end position="2923"/>
    </location>
</feature>
<feature type="region of interest" description="Disordered" evidence="14">
    <location>
        <begin position="1"/>
        <end position="24"/>
    </location>
</feature>
<keyword evidence="11" id="KW-0206">Cytoskeleton</keyword>
<feature type="region of interest" description="Disordered" evidence="14">
    <location>
        <begin position="4052"/>
        <end position="4079"/>
    </location>
</feature>
<evidence type="ECO:0000256" key="1">
    <source>
        <dbReference type="ARBA" id="ARBA00004430"/>
    </source>
</evidence>
<feature type="region of interest" description="Disordered" evidence="14">
    <location>
        <begin position="456"/>
        <end position="500"/>
    </location>
</feature>
<feature type="region of interest" description="Disordered" evidence="14">
    <location>
        <begin position="2629"/>
        <end position="2670"/>
    </location>
</feature>
<evidence type="ECO:0000256" key="13">
    <source>
        <dbReference type="SAM" id="Coils"/>
    </source>
</evidence>
<feature type="domain" description="Dynein heavy chain region D6 P-loop" evidence="15">
    <location>
        <begin position="3365"/>
        <end position="3476"/>
    </location>
</feature>
<feature type="compositionally biased region" description="Polar residues" evidence="14">
    <location>
        <begin position="345"/>
        <end position="355"/>
    </location>
</feature>
<dbReference type="Pfam" id="PF12774">
    <property type="entry name" value="AAA_6"/>
    <property type="match status" value="1"/>
</dbReference>
<evidence type="ECO:0000259" key="17">
    <source>
        <dbReference type="Pfam" id="PF12774"/>
    </source>
</evidence>
<proteinExistence type="evidence at transcript level"/>
<keyword evidence="7" id="KW-0243">Dynein</keyword>
<keyword evidence="3" id="KW-0963">Cytoplasm</keyword>
<dbReference type="InterPro" id="IPR041466">
    <property type="entry name" value="Dynein_AAA5_ext"/>
</dbReference>
<dbReference type="InterPro" id="IPR042222">
    <property type="entry name" value="Dynein_2_N"/>
</dbReference>
<keyword evidence="12" id="KW-0966">Cell projection</keyword>
<dbReference type="InterPro" id="IPR035699">
    <property type="entry name" value="AAA_6"/>
</dbReference>
<dbReference type="GO" id="GO:0005524">
    <property type="term" value="F:ATP binding"/>
    <property type="evidence" value="ECO:0007669"/>
    <property type="project" value="UniProtKB-KW"/>
</dbReference>
<comment type="similarity">
    <text evidence="2">Belongs to the dynein heavy chain family.</text>
</comment>
<evidence type="ECO:0000259" key="16">
    <source>
        <dbReference type="Pfam" id="PF08393"/>
    </source>
</evidence>
<dbReference type="Gene3D" id="1.20.920.30">
    <property type="match status" value="1"/>
</dbReference>
<dbReference type="Pfam" id="PF17857">
    <property type="entry name" value="AAA_lid_1"/>
    <property type="match status" value="1"/>
</dbReference>
<keyword evidence="9" id="KW-0969">Cilium</keyword>
<evidence type="ECO:0000256" key="6">
    <source>
        <dbReference type="ARBA" id="ARBA00022840"/>
    </source>
</evidence>
<keyword evidence="6" id="KW-0067">ATP-binding</keyword>
<dbReference type="GO" id="GO:0045505">
    <property type="term" value="F:dynein intermediate chain binding"/>
    <property type="evidence" value="ECO:0007669"/>
    <property type="project" value="InterPro"/>
</dbReference>
<evidence type="ECO:0000256" key="8">
    <source>
        <dbReference type="ARBA" id="ARBA00023054"/>
    </source>
</evidence>
<dbReference type="Pfam" id="PF03028">
    <property type="entry name" value="Dynein_heavy"/>
    <property type="match status" value="1"/>
</dbReference>
<dbReference type="GO" id="GO:0030286">
    <property type="term" value="C:dynein complex"/>
    <property type="evidence" value="ECO:0007669"/>
    <property type="project" value="UniProtKB-KW"/>
</dbReference>
<feature type="domain" description="Dynein heavy chain coiled coil stalk" evidence="18">
    <location>
        <begin position="2226"/>
        <end position="2524"/>
    </location>
</feature>
<dbReference type="Pfam" id="PF18199">
    <property type="entry name" value="Dynein_C"/>
    <property type="match status" value="1"/>
</dbReference>
<evidence type="ECO:0000256" key="3">
    <source>
        <dbReference type="ARBA" id="ARBA00022490"/>
    </source>
</evidence>
<feature type="domain" description="Dynein heavy chain AAA 5 extension" evidence="21">
    <location>
        <begin position="1366"/>
        <end position="1459"/>
    </location>
</feature>
<dbReference type="Pfam" id="PF12781">
    <property type="entry name" value="AAA_9"/>
    <property type="match status" value="1"/>
</dbReference>
<dbReference type="Gene3D" id="3.20.180.20">
    <property type="entry name" value="Dynein heavy chain, N-terminal domain 2"/>
    <property type="match status" value="1"/>
</dbReference>
<dbReference type="Pfam" id="PF08393">
    <property type="entry name" value="DHC_N2"/>
    <property type="match status" value="1"/>
</dbReference>
<feature type="domain" description="Dynein heavy chain hydrolytic ATP-binding dynein motor region" evidence="17">
    <location>
        <begin position="638"/>
        <end position="855"/>
    </location>
</feature>
<feature type="region of interest" description="Disordered" evidence="14">
    <location>
        <begin position="939"/>
        <end position="959"/>
    </location>
</feature>
<feature type="region of interest" description="Disordered" evidence="14">
    <location>
        <begin position="532"/>
        <end position="563"/>
    </location>
</feature>
<dbReference type="GO" id="GO:0005930">
    <property type="term" value="C:axoneme"/>
    <property type="evidence" value="ECO:0007669"/>
    <property type="project" value="UniProtKB-SubCell"/>
</dbReference>
<feature type="domain" description="Dynein heavy chain C-terminal" evidence="23">
    <location>
        <begin position="3709"/>
        <end position="3997"/>
    </location>
</feature>
<feature type="compositionally biased region" description="Low complexity" evidence="14">
    <location>
        <begin position="4119"/>
        <end position="4134"/>
    </location>
</feature>
<dbReference type="Gene3D" id="3.40.50.300">
    <property type="entry name" value="P-loop containing nucleotide triphosphate hydrolases"/>
    <property type="match status" value="6"/>
</dbReference>
<evidence type="ECO:0000259" key="23">
    <source>
        <dbReference type="Pfam" id="PF18199"/>
    </source>
</evidence>
<evidence type="ECO:0000256" key="5">
    <source>
        <dbReference type="ARBA" id="ARBA00022741"/>
    </source>
</evidence>
<feature type="compositionally biased region" description="Polar residues" evidence="14">
    <location>
        <begin position="2599"/>
        <end position="2616"/>
    </location>
</feature>
<feature type="compositionally biased region" description="Basic and acidic residues" evidence="14">
    <location>
        <begin position="3094"/>
        <end position="3117"/>
    </location>
</feature>
<feature type="domain" description="Dynein heavy chain AAA module D4" evidence="19">
    <location>
        <begin position="1954"/>
        <end position="2138"/>
    </location>
</feature>
<feature type="region of interest" description="Disordered" evidence="14">
    <location>
        <begin position="4117"/>
        <end position="4242"/>
    </location>
</feature>
<evidence type="ECO:0000256" key="4">
    <source>
        <dbReference type="ARBA" id="ARBA00022701"/>
    </source>
</evidence>
<keyword evidence="8 13" id="KW-0175">Coiled coil</keyword>
<dbReference type="Gene3D" id="1.10.8.710">
    <property type="match status" value="1"/>
</dbReference>
<dbReference type="InterPro" id="IPR043160">
    <property type="entry name" value="Dynein_C_barrel"/>
</dbReference>
<evidence type="ECO:0000256" key="9">
    <source>
        <dbReference type="ARBA" id="ARBA00023069"/>
    </source>
</evidence>
<evidence type="ECO:0000259" key="15">
    <source>
        <dbReference type="Pfam" id="PF03028"/>
    </source>
</evidence>
<feature type="compositionally biased region" description="Polar residues" evidence="14">
    <location>
        <begin position="323"/>
        <end position="333"/>
    </location>
</feature>
<dbReference type="EMBL" id="LR784570">
    <property type="protein sequence ID" value="CAB3238693.1"/>
    <property type="molecule type" value="mRNA"/>
</dbReference>
<dbReference type="GO" id="GO:0007018">
    <property type="term" value="P:microtubule-based movement"/>
    <property type="evidence" value="ECO:0007669"/>
    <property type="project" value="InterPro"/>
</dbReference>
<feature type="compositionally biased region" description="Basic residues" evidence="14">
    <location>
        <begin position="456"/>
        <end position="466"/>
    </location>
</feature>
<dbReference type="Gene3D" id="1.20.58.1120">
    <property type="match status" value="1"/>
</dbReference>
<evidence type="ECO:0000259" key="19">
    <source>
        <dbReference type="Pfam" id="PF12780"/>
    </source>
</evidence>
<dbReference type="InterPro" id="IPR024317">
    <property type="entry name" value="Dynein_heavy_chain_D4_dom"/>
</dbReference>
<dbReference type="Gene3D" id="1.10.472.130">
    <property type="match status" value="1"/>
</dbReference>
<evidence type="ECO:0000256" key="14">
    <source>
        <dbReference type="SAM" id="MobiDB-lite"/>
    </source>
</evidence>
<feature type="region of interest" description="Disordered" evidence="14">
    <location>
        <begin position="3072"/>
        <end position="3124"/>
    </location>
</feature>
<feature type="compositionally biased region" description="Polar residues" evidence="14">
    <location>
        <begin position="4057"/>
        <end position="4069"/>
    </location>
</feature>
<feature type="region of interest" description="Disordered" evidence="14">
    <location>
        <begin position="1927"/>
        <end position="1948"/>
    </location>
</feature>
<evidence type="ECO:0000313" key="24">
    <source>
        <dbReference type="EMBL" id="CAB3238693.1"/>
    </source>
</evidence>
<dbReference type="GO" id="GO:0008569">
    <property type="term" value="F:minus-end-directed microtubule motor activity"/>
    <property type="evidence" value="ECO:0007669"/>
    <property type="project" value="InterPro"/>
</dbReference>
<dbReference type="InterPro" id="IPR013602">
    <property type="entry name" value="Dynein_heavy_linker"/>
</dbReference>
<evidence type="ECO:0000256" key="10">
    <source>
        <dbReference type="ARBA" id="ARBA00023175"/>
    </source>
</evidence>
<organism evidence="24">
    <name type="scientific">Phallusia mammillata</name>
    <dbReference type="NCBI Taxonomy" id="59560"/>
    <lineage>
        <taxon>Eukaryota</taxon>
        <taxon>Metazoa</taxon>
        <taxon>Chordata</taxon>
        <taxon>Tunicata</taxon>
        <taxon>Ascidiacea</taxon>
        <taxon>Phlebobranchia</taxon>
        <taxon>Ascidiidae</taxon>
        <taxon>Phallusia</taxon>
    </lineage>
</organism>
<protein>
    <submittedName>
        <fullName evidence="24">Dynein heavy chain 8, axonemal-like</fullName>
    </submittedName>
</protein>
<dbReference type="InterPro" id="IPR024743">
    <property type="entry name" value="Dynein_HC_stalk"/>
</dbReference>
<evidence type="ECO:0000259" key="22">
    <source>
        <dbReference type="Pfam" id="PF17857"/>
    </source>
</evidence>
<dbReference type="GO" id="GO:0005874">
    <property type="term" value="C:microtubule"/>
    <property type="evidence" value="ECO:0007669"/>
    <property type="project" value="UniProtKB-KW"/>
</dbReference>
<evidence type="ECO:0000256" key="11">
    <source>
        <dbReference type="ARBA" id="ARBA00023212"/>
    </source>
</evidence>
<evidence type="ECO:0000259" key="20">
    <source>
        <dbReference type="Pfam" id="PF12781"/>
    </source>
</evidence>
<feature type="region of interest" description="Disordered" evidence="14">
    <location>
        <begin position="2584"/>
        <end position="2616"/>
    </location>
</feature>
<feature type="compositionally biased region" description="Basic and acidic residues" evidence="14">
    <location>
        <begin position="467"/>
        <end position="478"/>
    </location>
</feature>
<feature type="compositionally biased region" description="Basic and acidic residues" evidence="14">
    <location>
        <begin position="540"/>
        <end position="554"/>
    </location>
</feature>
<feature type="compositionally biased region" description="Polar residues" evidence="14">
    <location>
        <begin position="480"/>
        <end position="493"/>
    </location>
</feature>
<accession>A0A6F9DAJ5</accession>
<keyword evidence="10" id="KW-0505">Motor protein</keyword>
<feature type="coiled-coil region" evidence="13">
    <location>
        <begin position="2414"/>
        <end position="2448"/>
    </location>
</feature>
<dbReference type="InterPro" id="IPR004273">
    <property type="entry name" value="Dynein_heavy_D6_P-loop"/>
</dbReference>
<dbReference type="Gene3D" id="1.20.140.100">
    <property type="entry name" value="Dynein heavy chain, N-terminal domain 2"/>
    <property type="match status" value="1"/>
</dbReference>
<evidence type="ECO:0000256" key="2">
    <source>
        <dbReference type="ARBA" id="ARBA00008887"/>
    </source>
</evidence>
<dbReference type="InterPro" id="IPR043157">
    <property type="entry name" value="Dynein_AAA1S"/>
</dbReference>
<dbReference type="Gene3D" id="1.20.1270.280">
    <property type="match status" value="1"/>
</dbReference>
<keyword evidence="4" id="KW-0493">Microtubule</keyword>
<dbReference type="Pfam" id="PF12775">
    <property type="entry name" value="AAA_7"/>
    <property type="match status" value="1"/>
</dbReference>
<comment type="subcellular location">
    <subcellularLocation>
        <location evidence="1">Cytoplasm</location>
        <location evidence="1">Cytoskeleton</location>
        <location evidence="1">Cilium axoneme</location>
    </subcellularLocation>
</comment>
<dbReference type="GO" id="GO:0051959">
    <property type="term" value="F:dynein light intermediate chain binding"/>
    <property type="evidence" value="ECO:0007669"/>
    <property type="project" value="InterPro"/>
</dbReference>
<dbReference type="InterPro" id="IPR035706">
    <property type="entry name" value="AAA_9"/>
</dbReference>
<feature type="compositionally biased region" description="Polar residues" evidence="14">
    <location>
        <begin position="4190"/>
        <end position="4218"/>
    </location>
</feature>
<dbReference type="Pfam" id="PF17852">
    <property type="entry name" value="Dynein_AAA_lid"/>
    <property type="match status" value="1"/>
</dbReference>
<evidence type="ECO:0000259" key="21">
    <source>
        <dbReference type="Pfam" id="PF17852"/>
    </source>
</evidence>
<feature type="compositionally biased region" description="Basic and acidic residues" evidence="14">
    <location>
        <begin position="2654"/>
        <end position="2665"/>
    </location>
</feature>